<keyword evidence="1" id="KW-0472">Membrane</keyword>
<dbReference type="RefSeq" id="WP_214158012.1">
    <property type="nucleotide sequence ID" value="NZ_JAHBAY010000009.1"/>
</dbReference>
<keyword evidence="1" id="KW-0812">Transmembrane</keyword>
<organism evidence="2 3">
    <name type="scientific">Kineosporia corallincola</name>
    <dbReference type="NCBI Taxonomy" id="2835133"/>
    <lineage>
        <taxon>Bacteria</taxon>
        <taxon>Bacillati</taxon>
        <taxon>Actinomycetota</taxon>
        <taxon>Actinomycetes</taxon>
        <taxon>Kineosporiales</taxon>
        <taxon>Kineosporiaceae</taxon>
        <taxon>Kineosporia</taxon>
    </lineage>
</organism>
<sequence length="47" mass="4699">MSDDVTAPAPAPAQGAAAVAVGLWVIVGSALVYGIWETIQKVSALFG</sequence>
<proteinExistence type="predicted"/>
<keyword evidence="3" id="KW-1185">Reference proteome</keyword>
<protein>
    <submittedName>
        <fullName evidence="2">Uncharacterized protein</fullName>
    </submittedName>
</protein>
<feature type="transmembrane region" description="Helical" evidence="1">
    <location>
        <begin position="15"/>
        <end position="36"/>
    </location>
</feature>
<name>A0ABS5TKM0_9ACTN</name>
<accession>A0ABS5TKM0</accession>
<evidence type="ECO:0000313" key="2">
    <source>
        <dbReference type="EMBL" id="MBT0771647.1"/>
    </source>
</evidence>
<reference evidence="2 3" key="1">
    <citation type="submission" date="2021-05" db="EMBL/GenBank/DDBJ databases">
        <title>Kineosporia and Streptomyces sp. nov. two new marine actinobacteria isolated from Coral.</title>
        <authorList>
            <person name="Buangrab K."/>
            <person name="Sutthacheep M."/>
            <person name="Yeemin T."/>
            <person name="Harunari E."/>
            <person name="Igarashi Y."/>
            <person name="Kanchanasin P."/>
            <person name="Tanasupawat S."/>
            <person name="Phongsopitanun W."/>
        </authorList>
    </citation>
    <scope>NUCLEOTIDE SEQUENCE [LARGE SCALE GENOMIC DNA]</scope>
    <source>
        <strain evidence="2 3">J2-2</strain>
    </source>
</reference>
<keyword evidence="1" id="KW-1133">Transmembrane helix</keyword>
<evidence type="ECO:0000313" key="3">
    <source>
        <dbReference type="Proteomes" id="UP001197247"/>
    </source>
</evidence>
<dbReference type="Proteomes" id="UP001197247">
    <property type="component" value="Unassembled WGS sequence"/>
</dbReference>
<evidence type="ECO:0000256" key="1">
    <source>
        <dbReference type="SAM" id="Phobius"/>
    </source>
</evidence>
<dbReference type="EMBL" id="JAHBAY010000009">
    <property type="protein sequence ID" value="MBT0771647.1"/>
    <property type="molecule type" value="Genomic_DNA"/>
</dbReference>
<comment type="caution">
    <text evidence="2">The sequence shown here is derived from an EMBL/GenBank/DDBJ whole genome shotgun (WGS) entry which is preliminary data.</text>
</comment>
<gene>
    <name evidence="2" type="ORF">KIH74_22095</name>
</gene>